<protein>
    <recommendedName>
        <fullName evidence="3">Helix-turn-helix domain-containing protein</fullName>
    </recommendedName>
</protein>
<dbReference type="RefSeq" id="WP_151565284.1">
    <property type="nucleotide sequence ID" value="NZ_WBMT01000015.1"/>
</dbReference>
<reference evidence="1 2" key="1">
    <citation type="submission" date="2019-09" db="EMBL/GenBank/DDBJ databases">
        <title>Actinomadura physcomitrii sp. nov., a novel actinomycete isolated from moss [Physcomitrium sphaericum (Ludw) Fuernr].</title>
        <authorList>
            <person name="Zhuang X."/>
            <person name="Liu C."/>
        </authorList>
    </citation>
    <scope>NUCLEOTIDE SEQUENCE [LARGE SCALE GENOMIC DNA]</scope>
    <source>
        <strain evidence="1 2">HMC1</strain>
    </source>
</reference>
<keyword evidence="2" id="KW-1185">Reference proteome</keyword>
<evidence type="ECO:0000313" key="1">
    <source>
        <dbReference type="EMBL" id="KAB2344916.1"/>
    </source>
</evidence>
<dbReference type="EMBL" id="WBMT01000015">
    <property type="protein sequence ID" value="KAB2344916.1"/>
    <property type="molecule type" value="Genomic_DNA"/>
</dbReference>
<evidence type="ECO:0000313" key="2">
    <source>
        <dbReference type="Proteomes" id="UP000468735"/>
    </source>
</evidence>
<proteinExistence type="predicted"/>
<dbReference type="Proteomes" id="UP000468735">
    <property type="component" value="Unassembled WGS sequence"/>
</dbReference>
<comment type="caution">
    <text evidence="1">The sequence shown here is derived from an EMBL/GenBank/DDBJ whole genome shotgun (WGS) entry which is preliminary data.</text>
</comment>
<name>A0A6H9YW17_9ACTN</name>
<gene>
    <name evidence="1" type="ORF">F8566_30470</name>
</gene>
<organism evidence="1 2">
    <name type="scientific">Actinomadura rudentiformis</name>
    <dbReference type="NCBI Taxonomy" id="359158"/>
    <lineage>
        <taxon>Bacteria</taxon>
        <taxon>Bacillati</taxon>
        <taxon>Actinomycetota</taxon>
        <taxon>Actinomycetes</taxon>
        <taxon>Streptosporangiales</taxon>
        <taxon>Thermomonosporaceae</taxon>
        <taxon>Actinomadura</taxon>
    </lineage>
</organism>
<accession>A0A6H9YW17</accession>
<dbReference type="OrthoDB" id="4241974at2"/>
<dbReference type="AlphaFoldDB" id="A0A6H9YW17"/>
<sequence length="80" mass="8809">MNDLSEPTWTRDRIAALGPVTDVPTAASILDISPDLAYSLIRKNEWATRVLHLGRAIKIPTKDLLDLLYPVTDQPTPVAS</sequence>
<evidence type="ECO:0008006" key="3">
    <source>
        <dbReference type="Google" id="ProtNLM"/>
    </source>
</evidence>